<name>A0AAV7X0N1_PLEWA</name>
<dbReference type="EMBL" id="JANPWB010000001">
    <property type="protein sequence ID" value="KAJ1218566.1"/>
    <property type="molecule type" value="Genomic_DNA"/>
</dbReference>
<organism evidence="1 2">
    <name type="scientific">Pleurodeles waltl</name>
    <name type="common">Iberian ribbed newt</name>
    <dbReference type="NCBI Taxonomy" id="8319"/>
    <lineage>
        <taxon>Eukaryota</taxon>
        <taxon>Metazoa</taxon>
        <taxon>Chordata</taxon>
        <taxon>Craniata</taxon>
        <taxon>Vertebrata</taxon>
        <taxon>Euteleostomi</taxon>
        <taxon>Amphibia</taxon>
        <taxon>Batrachia</taxon>
        <taxon>Caudata</taxon>
        <taxon>Salamandroidea</taxon>
        <taxon>Salamandridae</taxon>
        <taxon>Pleurodelinae</taxon>
        <taxon>Pleurodeles</taxon>
    </lineage>
</organism>
<reference evidence="1" key="1">
    <citation type="journal article" date="2022" name="bioRxiv">
        <title>Sequencing and chromosome-scale assembly of the giantPleurodeles waltlgenome.</title>
        <authorList>
            <person name="Brown T."/>
            <person name="Elewa A."/>
            <person name="Iarovenko S."/>
            <person name="Subramanian E."/>
            <person name="Araus A.J."/>
            <person name="Petzold A."/>
            <person name="Susuki M."/>
            <person name="Suzuki K.-i.T."/>
            <person name="Hayashi T."/>
            <person name="Toyoda A."/>
            <person name="Oliveira C."/>
            <person name="Osipova E."/>
            <person name="Leigh N.D."/>
            <person name="Simon A."/>
            <person name="Yun M.H."/>
        </authorList>
    </citation>
    <scope>NUCLEOTIDE SEQUENCE</scope>
    <source>
        <strain evidence="1">20211129_DDA</strain>
        <tissue evidence="1">Liver</tissue>
    </source>
</reference>
<gene>
    <name evidence="1" type="ORF">NDU88_006144</name>
</gene>
<comment type="caution">
    <text evidence="1">The sequence shown here is derived from an EMBL/GenBank/DDBJ whole genome shotgun (WGS) entry which is preliminary data.</text>
</comment>
<accession>A0AAV7X0N1</accession>
<proteinExistence type="predicted"/>
<keyword evidence="2" id="KW-1185">Reference proteome</keyword>
<dbReference type="AlphaFoldDB" id="A0AAV7X0N1"/>
<sequence length="103" mass="10325">MATIVGDTFASPGTTAVTIVSAATIATVTSADTATAPTLAIGTVSDSASAEGGKHVEGMLGSEEPVSIMCMDQLNDDLTPKGTATGTEELPDVVTVRSIIEVR</sequence>
<evidence type="ECO:0000313" key="1">
    <source>
        <dbReference type="EMBL" id="KAJ1218566.1"/>
    </source>
</evidence>
<evidence type="ECO:0000313" key="2">
    <source>
        <dbReference type="Proteomes" id="UP001066276"/>
    </source>
</evidence>
<protein>
    <submittedName>
        <fullName evidence="1">Uncharacterized protein</fullName>
    </submittedName>
</protein>
<dbReference type="Proteomes" id="UP001066276">
    <property type="component" value="Chromosome 1_1"/>
</dbReference>